<dbReference type="Proteomes" id="UP000027178">
    <property type="component" value="Unassembled WGS sequence"/>
</dbReference>
<evidence type="ECO:0000256" key="1">
    <source>
        <dbReference type="SAM" id="MobiDB-lite"/>
    </source>
</evidence>
<dbReference type="InterPro" id="IPR013549">
    <property type="entry name" value="DUF1731"/>
</dbReference>
<feature type="compositionally biased region" description="Basic and acidic residues" evidence="1">
    <location>
        <begin position="122"/>
        <end position="132"/>
    </location>
</feature>
<dbReference type="HOGENOM" id="CLU_833605_0_0_11"/>
<evidence type="ECO:0000313" key="3">
    <source>
        <dbReference type="EMBL" id="KDN86443.1"/>
    </source>
</evidence>
<reference evidence="3 4" key="1">
    <citation type="submission" date="2014-05" db="EMBL/GenBank/DDBJ databases">
        <title>Draft Genome Sequence of Kitasatospora cheerisanensis KCTC 2395.</title>
        <authorList>
            <person name="Nam D.H."/>
        </authorList>
    </citation>
    <scope>NUCLEOTIDE SEQUENCE [LARGE SCALE GENOMIC DNA]</scope>
    <source>
        <strain evidence="3 4">KCTC 2395</strain>
    </source>
</reference>
<gene>
    <name evidence="3" type="ORF">KCH_22600</name>
</gene>
<comment type="caution">
    <text evidence="3">The sequence shown here is derived from an EMBL/GenBank/DDBJ whole genome shotgun (WGS) entry which is preliminary data.</text>
</comment>
<dbReference type="AlphaFoldDB" id="A0A066YY19"/>
<dbReference type="EMBL" id="JNBY01000073">
    <property type="protein sequence ID" value="KDN86443.1"/>
    <property type="molecule type" value="Genomic_DNA"/>
</dbReference>
<organism evidence="3 4">
    <name type="scientific">Kitasatospora cheerisanensis KCTC 2395</name>
    <dbReference type="NCBI Taxonomy" id="1348663"/>
    <lineage>
        <taxon>Bacteria</taxon>
        <taxon>Bacillati</taxon>
        <taxon>Actinomycetota</taxon>
        <taxon>Actinomycetes</taxon>
        <taxon>Kitasatosporales</taxon>
        <taxon>Streptomycetaceae</taxon>
        <taxon>Kitasatospora</taxon>
    </lineage>
</organism>
<keyword evidence="4" id="KW-1185">Reference proteome</keyword>
<dbReference type="PANTHER" id="PTHR11092:SF0">
    <property type="entry name" value="EPIMERASE FAMILY PROTEIN SDR39U1"/>
    <property type="match status" value="1"/>
</dbReference>
<feature type="region of interest" description="Disordered" evidence="1">
    <location>
        <begin position="64"/>
        <end position="164"/>
    </location>
</feature>
<dbReference type="Pfam" id="PF08338">
    <property type="entry name" value="DUF1731"/>
    <property type="match status" value="1"/>
</dbReference>
<dbReference type="eggNOG" id="COG1090">
    <property type="taxonomic scope" value="Bacteria"/>
</dbReference>
<feature type="region of interest" description="Disordered" evidence="1">
    <location>
        <begin position="1"/>
        <end position="25"/>
    </location>
</feature>
<sequence length="333" mass="34208">MASTLDRPGRCAGRSRRRGREGWEDGRYAYRGDRFHGVDRVRAGGLLGGGRARGAAAGAAAVADRAAGGRDGRGGVEPAADADRRRRAGGCGRGGAPGRGGRRGPAVVGRLPAGDPGQPGARHRDAGRRAVPAEDAAGGAGERVGGRLVRADRRPGDRRAGAQRQRLPVRGVPGVGGAAQPAADAGIRVVHPRTGLVFDPRGGAGARLLPPFKLGLGGRLGSGRQYWSLISLADEVAALRFLVEHRELSGPVNVTGPAPVTNAELTTELSGQLGRPAVFAVPEWALRAVLGEMAVEVVGSHRVVPRALLDAGFEFGDPDLASIVSAALGRRSS</sequence>
<feature type="compositionally biased region" description="Gly residues" evidence="1">
    <location>
        <begin position="89"/>
        <end position="99"/>
    </location>
</feature>
<dbReference type="Gene3D" id="3.40.50.720">
    <property type="entry name" value="NAD(P)-binding Rossmann-like Domain"/>
    <property type="match status" value="1"/>
</dbReference>
<feature type="compositionally biased region" description="Basic and acidic residues" evidence="1">
    <location>
        <begin position="149"/>
        <end position="160"/>
    </location>
</feature>
<dbReference type="PATRIC" id="fig|1348663.4.peg.2186"/>
<proteinExistence type="predicted"/>
<name>A0A066YY19_9ACTN</name>
<dbReference type="InterPro" id="IPR036291">
    <property type="entry name" value="NAD(P)-bd_dom_sf"/>
</dbReference>
<evidence type="ECO:0000313" key="4">
    <source>
        <dbReference type="Proteomes" id="UP000027178"/>
    </source>
</evidence>
<evidence type="ECO:0000259" key="2">
    <source>
        <dbReference type="Pfam" id="PF08338"/>
    </source>
</evidence>
<feature type="domain" description="DUF1731" evidence="2">
    <location>
        <begin position="281"/>
        <end position="323"/>
    </location>
</feature>
<dbReference type="SUPFAM" id="SSF51735">
    <property type="entry name" value="NAD(P)-binding Rossmann-fold domains"/>
    <property type="match status" value="1"/>
</dbReference>
<dbReference type="PANTHER" id="PTHR11092">
    <property type="entry name" value="SUGAR NUCLEOTIDE EPIMERASE RELATED"/>
    <property type="match status" value="1"/>
</dbReference>
<accession>A0A066YY19</accession>
<protein>
    <recommendedName>
        <fullName evidence="2">DUF1731 domain-containing protein</fullName>
    </recommendedName>
</protein>